<protein>
    <submittedName>
        <fullName evidence="1">Uncharacterized protein</fullName>
    </submittedName>
</protein>
<gene>
    <name evidence="1" type="ORF">ACJMK2_004543</name>
</gene>
<sequence length="76" mass="8937">MSINPQDEDLKQKNTQLKNVINIKVEECHNDWFNKQCYETEEASMKNDMQSLFQKIKTLKKIIKLNDKCGSITDTD</sequence>
<organism evidence="1 2">
    <name type="scientific">Sinanodonta woodiana</name>
    <name type="common">Chinese pond mussel</name>
    <name type="synonym">Anodonta woodiana</name>
    <dbReference type="NCBI Taxonomy" id="1069815"/>
    <lineage>
        <taxon>Eukaryota</taxon>
        <taxon>Metazoa</taxon>
        <taxon>Spiralia</taxon>
        <taxon>Lophotrochozoa</taxon>
        <taxon>Mollusca</taxon>
        <taxon>Bivalvia</taxon>
        <taxon>Autobranchia</taxon>
        <taxon>Heteroconchia</taxon>
        <taxon>Palaeoheterodonta</taxon>
        <taxon>Unionida</taxon>
        <taxon>Unionoidea</taxon>
        <taxon>Unionidae</taxon>
        <taxon>Unioninae</taxon>
        <taxon>Sinanodonta</taxon>
    </lineage>
</organism>
<dbReference type="AlphaFoldDB" id="A0ABD3Y3F2"/>
<feature type="non-terminal residue" evidence="1">
    <location>
        <position position="76"/>
    </location>
</feature>
<evidence type="ECO:0000313" key="2">
    <source>
        <dbReference type="Proteomes" id="UP001634394"/>
    </source>
</evidence>
<name>A0ABD3Y3F2_SINWO</name>
<dbReference type="Proteomes" id="UP001634394">
    <property type="component" value="Unassembled WGS sequence"/>
</dbReference>
<proteinExistence type="predicted"/>
<dbReference type="EMBL" id="JBJQND010000001">
    <property type="protein sequence ID" value="KAL3892327.1"/>
    <property type="molecule type" value="Genomic_DNA"/>
</dbReference>
<comment type="caution">
    <text evidence="1">The sequence shown here is derived from an EMBL/GenBank/DDBJ whole genome shotgun (WGS) entry which is preliminary data.</text>
</comment>
<reference evidence="1 2" key="1">
    <citation type="submission" date="2024-11" db="EMBL/GenBank/DDBJ databases">
        <title>Chromosome-level genome assembly of the freshwater bivalve Anodonta woodiana.</title>
        <authorList>
            <person name="Chen X."/>
        </authorList>
    </citation>
    <scope>NUCLEOTIDE SEQUENCE [LARGE SCALE GENOMIC DNA]</scope>
    <source>
        <strain evidence="1">MN2024</strain>
        <tissue evidence="1">Gills</tissue>
    </source>
</reference>
<accession>A0ABD3Y3F2</accession>
<keyword evidence="2" id="KW-1185">Reference proteome</keyword>
<evidence type="ECO:0000313" key="1">
    <source>
        <dbReference type="EMBL" id="KAL3892327.1"/>
    </source>
</evidence>